<dbReference type="Pfam" id="PF00301">
    <property type="entry name" value="Rubredoxin"/>
    <property type="match status" value="1"/>
</dbReference>
<dbReference type="GO" id="GO:0009055">
    <property type="term" value="F:electron transfer activity"/>
    <property type="evidence" value="ECO:0007669"/>
    <property type="project" value="InterPro"/>
</dbReference>
<feature type="binding site" evidence="7">
    <location>
        <position position="42"/>
    </location>
    <ligand>
        <name>Fe cation</name>
        <dbReference type="ChEBI" id="CHEBI:24875"/>
    </ligand>
</feature>
<feature type="binding site" evidence="7">
    <location>
        <position position="6"/>
    </location>
    <ligand>
        <name>Fe cation</name>
        <dbReference type="ChEBI" id="CHEBI:24875"/>
    </ligand>
</feature>
<keyword evidence="4 6" id="KW-0249">Electron transport</keyword>
<dbReference type="PANTHER" id="PTHR47627">
    <property type="entry name" value="RUBREDOXIN"/>
    <property type="match status" value="1"/>
</dbReference>
<dbReference type="InterPro" id="IPR018527">
    <property type="entry name" value="Rubredoxin_Fe_BS"/>
</dbReference>
<keyword evidence="2 6" id="KW-0813">Transport</keyword>
<evidence type="ECO:0000313" key="9">
    <source>
        <dbReference type="EMBL" id="HGV98492.1"/>
    </source>
</evidence>
<dbReference type="PIRSF" id="PIRSF000071">
    <property type="entry name" value="Rubredoxin"/>
    <property type="match status" value="1"/>
</dbReference>
<evidence type="ECO:0000256" key="7">
    <source>
        <dbReference type="PIRSR" id="PIRSR000071-1"/>
    </source>
</evidence>
<dbReference type="InterPro" id="IPR024935">
    <property type="entry name" value="Rubredoxin_dom"/>
</dbReference>
<comment type="similarity">
    <text evidence="1 6">Belongs to the rubredoxin family.</text>
</comment>
<evidence type="ECO:0000256" key="1">
    <source>
        <dbReference type="ARBA" id="ARBA00005337"/>
    </source>
</evidence>
<dbReference type="GO" id="GO:0005506">
    <property type="term" value="F:iron ion binding"/>
    <property type="evidence" value="ECO:0007669"/>
    <property type="project" value="InterPro"/>
</dbReference>
<feature type="binding site" evidence="7">
    <location>
        <position position="39"/>
    </location>
    <ligand>
        <name>Fe cation</name>
        <dbReference type="ChEBI" id="CHEBI:24875"/>
    </ligand>
</feature>
<comment type="caution">
    <text evidence="9">The sequence shown here is derived from an EMBL/GenBank/DDBJ whole genome shotgun (WGS) entry which is preliminary data.</text>
</comment>
<dbReference type="PANTHER" id="PTHR47627:SF1">
    <property type="entry name" value="RUBREDOXIN-1-RELATED"/>
    <property type="match status" value="1"/>
</dbReference>
<dbReference type="FunFam" id="2.20.28.10:FF:000001">
    <property type="entry name" value="Rubredoxin"/>
    <property type="match status" value="1"/>
</dbReference>
<protein>
    <recommendedName>
        <fullName evidence="6">Rubredoxin</fullName>
    </recommendedName>
</protein>
<sequence length="61" mass="6790">MEKWCCSICGYIYNPEIGDPESGIGPGVLFEELPDSWGCPECGAEKSLFEPYQGEDEFSSY</sequence>
<keyword evidence="5 6" id="KW-0408">Iron</keyword>
<dbReference type="AlphaFoldDB" id="A0A7C4XA18"/>
<feature type="domain" description="Rubredoxin-like" evidence="8">
    <location>
        <begin position="1"/>
        <end position="52"/>
    </location>
</feature>
<evidence type="ECO:0000256" key="3">
    <source>
        <dbReference type="ARBA" id="ARBA00022723"/>
    </source>
</evidence>
<dbReference type="Gene3D" id="2.20.28.10">
    <property type="match status" value="1"/>
</dbReference>
<dbReference type="InterPro" id="IPR050526">
    <property type="entry name" value="Rubredoxin_ET"/>
</dbReference>
<keyword evidence="3 6" id="KW-0479">Metal-binding</keyword>
<dbReference type="PROSITE" id="PS00202">
    <property type="entry name" value="RUBREDOXIN"/>
    <property type="match status" value="1"/>
</dbReference>
<organism evidence="9">
    <name type="scientific">candidate division WOR-3 bacterium</name>
    <dbReference type="NCBI Taxonomy" id="2052148"/>
    <lineage>
        <taxon>Bacteria</taxon>
        <taxon>Bacteria division WOR-3</taxon>
    </lineage>
</organism>
<comment type="cofactor">
    <cofactor evidence="6 7">
        <name>Fe(3+)</name>
        <dbReference type="ChEBI" id="CHEBI:29034"/>
    </cofactor>
    <text evidence="6 7">Binds 1 Fe(3+) ion per subunit.</text>
</comment>
<accession>A0A7C4XA18</accession>
<reference evidence="9" key="1">
    <citation type="journal article" date="2020" name="mSystems">
        <title>Genome- and Community-Level Interaction Insights into Carbon Utilization and Element Cycling Functions of Hydrothermarchaeota in Hydrothermal Sediment.</title>
        <authorList>
            <person name="Zhou Z."/>
            <person name="Liu Y."/>
            <person name="Xu W."/>
            <person name="Pan J."/>
            <person name="Luo Z.H."/>
            <person name="Li M."/>
        </authorList>
    </citation>
    <scope>NUCLEOTIDE SEQUENCE [LARGE SCALE GENOMIC DNA]</scope>
    <source>
        <strain evidence="9">SpSt-774</strain>
    </source>
</reference>
<dbReference type="InterPro" id="IPR024934">
    <property type="entry name" value="Rubredoxin-like_dom"/>
</dbReference>
<dbReference type="GO" id="GO:0043448">
    <property type="term" value="P:alkane catabolic process"/>
    <property type="evidence" value="ECO:0007669"/>
    <property type="project" value="TreeGrafter"/>
</dbReference>
<dbReference type="InterPro" id="IPR024922">
    <property type="entry name" value="Rubredoxin"/>
</dbReference>
<name>A0A7C4XA18_UNCW3</name>
<dbReference type="PROSITE" id="PS50903">
    <property type="entry name" value="RUBREDOXIN_LIKE"/>
    <property type="match status" value="1"/>
</dbReference>
<dbReference type="PRINTS" id="PR00163">
    <property type="entry name" value="RUBREDOXIN"/>
</dbReference>
<evidence type="ECO:0000256" key="4">
    <source>
        <dbReference type="ARBA" id="ARBA00022982"/>
    </source>
</evidence>
<evidence type="ECO:0000259" key="8">
    <source>
        <dbReference type="PROSITE" id="PS50903"/>
    </source>
</evidence>
<feature type="binding site" evidence="7">
    <location>
        <position position="9"/>
    </location>
    <ligand>
        <name>Fe cation</name>
        <dbReference type="ChEBI" id="CHEBI:24875"/>
    </ligand>
</feature>
<dbReference type="CDD" id="cd00730">
    <property type="entry name" value="rubredoxin"/>
    <property type="match status" value="1"/>
</dbReference>
<proteinExistence type="inferred from homology"/>
<dbReference type="SUPFAM" id="SSF57802">
    <property type="entry name" value="Rubredoxin-like"/>
    <property type="match status" value="1"/>
</dbReference>
<dbReference type="EMBL" id="DTGZ01000175">
    <property type="protein sequence ID" value="HGV98492.1"/>
    <property type="molecule type" value="Genomic_DNA"/>
</dbReference>
<evidence type="ECO:0000256" key="2">
    <source>
        <dbReference type="ARBA" id="ARBA00022448"/>
    </source>
</evidence>
<evidence type="ECO:0000256" key="6">
    <source>
        <dbReference type="PIRNR" id="PIRNR000071"/>
    </source>
</evidence>
<gene>
    <name evidence="9" type="ORF">ENV60_09395</name>
</gene>
<evidence type="ECO:0000256" key="5">
    <source>
        <dbReference type="ARBA" id="ARBA00023004"/>
    </source>
</evidence>